<comment type="similarity">
    <text evidence="3 8">Belongs to the CGR1 family.</text>
</comment>
<comment type="subcellular location">
    <subcellularLocation>
        <location evidence="2 8">Nucleus</location>
        <location evidence="2 8">Nucleolus</location>
    </subcellularLocation>
</comment>
<dbReference type="OrthoDB" id="3942380at2759"/>
<feature type="compositionally biased region" description="Basic and acidic residues" evidence="9">
    <location>
        <begin position="51"/>
        <end position="102"/>
    </location>
</feature>
<name>A0A2P5IEF0_DIAHE</name>
<evidence type="ECO:0000313" key="10">
    <source>
        <dbReference type="EMBL" id="POS80878.1"/>
    </source>
</evidence>
<dbReference type="Proteomes" id="UP000094444">
    <property type="component" value="Unassembled WGS sequence"/>
</dbReference>
<feature type="region of interest" description="Disordered" evidence="9">
    <location>
        <begin position="1"/>
        <end position="123"/>
    </location>
</feature>
<organism evidence="10 11">
    <name type="scientific">Diaporthe helianthi</name>
    <dbReference type="NCBI Taxonomy" id="158607"/>
    <lineage>
        <taxon>Eukaryota</taxon>
        <taxon>Fungi</taxon>
        <taxon>Dikarya</taxon>
        <taxon>Ascomycota</taxon>
        <taxon>Pezizomycotina</taxon>
        <taxon>Sordariomycetes</taxon>
        <taxon>Sordariomycetidae</taxon>
        <taxon>Diaporthales</taxon>
        <taxon>Diaporthaceae</taxon>
        <taxon>Diaporthe</taxon>
    </lineage>
</organism>
<feature type="compositionally biased region" description="Low complexity" evidence="9">
    <location>
        <begin position="10"/>
        <end position="20"/>
    </location>
</feature>
<comment type="caution">
    <text evidence="10">The sequence shown here is derived from an EMBL/GenBank/DDBJ whole genome shotgun (WGS) entry which is preliminary data.</text>
</comment>
<dbReference type="GO" id="GO:0006364">
    <property type="term" value="P:rRNA processing"/>
    <property type="evidence" value="ECO:0007669"/>
    <property type="project" value="UniProtKB-UniRule"/>
</dbReference>
<sequence length="123" mass="14059">MSTTVGGDGARPAAAATTSAKPLGMRKNGKQWHAPKKAFRPGSGLTSYAKRAQDRVAQKAVKAKEKEMKDEKEAERKERITKLKEKRAAKEEKERYEKLAEKMHKKRVERLKRKEKRNKLLNS</sequence>
<feature type="compositionally biased region" description="Basic residues" evidence="9">
    <location>
        <begin position="103"/>
        <end position="123"/>
    </location>
</feature>
<evidence type="ECO:0000256" key="7">
    <source>
        <dbReference type="ARBA" id="ARBA00023242"/>
    </source>
</evidence>
<dbReference type="Pfam" id="PF03879">
    <property type="entry name" value="Cgr1"/>
    <property type="match status" value="1"/>
</dbReference>
<evidence type="ECO:0000256" key="1">
    <source>
        <dbReference type="ARBA" id="ARBA00004090"/>
    </source>
</evidence>
<evidence type="ECO:0000256" key="8">
    <source>
        <dbReference type="RuleBase" id="RU363084"/>
    </source>
</evidence>
<keyword evidence="7 8" id="KW-0539">Nucleus</keyword>
<evidence type="ECO:0000256" key="3">
    <source>
        <dbReference type="ARBA" id="ARBA00007869"/>
    </source>
</evidence>
<evidence type="ECO:0000256" key="5">
    <source>
        <dbReference type="ARBA" id="ARBA00022552"/>
    </source>
</evidence>
<dbReference type="InterPro" id="IPR005579">
    <property type="entry name" value="Cgr1-like"/>
</dbReference>
<dbReference type="GO" id="GO:0005730">
    <property type="term" value="C:nucleolus"/>
    <property type="evidence" value="ECO:0007669"/>
    <property type="project" value="UniProtKB-SubCell"/>
</dbReference>
<gene>
    <name evidence="10" type="ORF">DHEL01_v200745</name>
</gene>
<evidence type="ECO:0000256" key="6">
    <source>
        <dbReference type="ARBA" id="ARBA00023054"/>
    </source>
</evidence>
<dbReference type="InParanoid" id="A0A2P5IEF0"/>
<evidence type="ECO:0000313" key="11">
    <source>
        <dbReference type="Proteomes" id="UP000094444"/>
    </source>
</evidence>
<keyword evidence="11" id="KW-1185">Reference proteome</keyword>
<comment type="function">
    <text evidence="1 8">Involved in nucleolar integrity and required for processing of the pre-rRNA for the 60S ribosome subunit.</text>
</comment>
<protein>
    <recommendedName>
        <fullName evidence="8">rRNA-processing protein</fullName>
    </recommendedName>
</protein>
<keyword evidence="4 8" id="KW-0690">Ribosome biogenesis</keyword>
<dbReference type="AlphaFoldDB" id="A0A2P5IEF0"/>
<feature type="compositionally biased region" description="Basic residues" evidence="9">
    <location>
        <begin position="27"/>
        <end position="39"/>
    </location>
</feature>
<keyword evidence="5 8" id="KW-0698">rRNA processing</keyword>
<evidence type="ECO:0000256" key="4">
    <source>
        <dbReference type="ARBA" id="ARBA00022517"/>
    </source>
</evidence>
<dbReference type="STRING" id="158607.A0A2P5IEF0"/>
<evidence type="ECO:0000256" key="2">
    <source>
        <dbReference type="ARBA" id="ARBA00004604"/>
    </source>
</evidence>
<dbReference type="EMBL" id="MAVT02000029">
    <property type="protein sequence ID" value="POS80878.1"/>
    <property type="molecule type" value="Genomic_DNA"/>
</dbReference>
<accession>A0A2P5IEF0</accession>
<keyword evidence="6" id="KW-0175">Coiled coil</keyword>
<evidence type="ECO:0000256" key="9">
    <source>
        <dbReference type="SAM" id="MobiDB-lite"/>
    </source>
</evidence>
<proteinExistence type="inferred from homology"/>
<reference evidence="10" key="1">
    <citation type="submission" date="2017-09" db="EMBL/GenBank/DDBJ databases">
        <title>Polyketide synthases of a Diaporthe helianthi virulent isolate.</title>
        <authorList>
            <person name="Baroncelli R."/>
        </authorList>
    </citation>
    <scope>NUCLEOTIDE SEQUENCE [LARGE SCALE GENOMIC DNA]</scope>
    <source>
        <strain evidence="10">7/96</strain>
    </source>
</reference>